<evidence type="ECO:0000313" key="4">
    <source>
        <dbReference type="Proteomes" id="UP001186104"/>
    </source>
</evidence>
<dbReference type="Proteomes" id="UP001186104">
    <property type="component" value="Unassembled WGS sequence"/>
</dbReference>
<dbReference type="InterPro" id="IPR036514">
    <property type="entry name" value="SGNH_hydro_sf"/>
</dbReference>
<name>A0ABU4D404_9NOCA</name>
<protein>
    <submittedName>
        <fullName evidence="3">SGNH/GDSL hydrolase family protein</fullName>
    </submittedName>
</protein>
<keyword evidence="3" id="KW-0378">Hydrolase</keyword>
<accession>A0ABU4D404</accession>
<feature type="domain" description="SGNH hydrolase-type esterase" evidence="2">
    <location>
        <begin position="75"/>
        <end position="234"/>
    </location>
</feature>
<dbReference type="EMBL" id="JAWLKF010000010">
    <property type="protein sequence ID" value="MDV6304449.1"/>
    <property type="molecule type" value="Genomic_DNA"/>
</dbReference>
<gene>
    <name evidence="3" type="ORF">R3P93_17960</name>
</gene>
<feature type="region of interest" description="Disordered" evidence="1">
    <location>
        <begin position="1"/>
        <end position="22"/>
    </location>
</feature>
<evidence type="ECO:0000313" key="3">
    <source>
        <dbReference type="EMBL" id="MDV6304449.1"/>
    </source>
</evidence>
<organism evidence="3 4">
    <name type="scientific">Rhodococcus cerastii</name>
    <dbReference type="NCBI Taxonomy" id="908616"/>
    <lineage>
        <taxon>Bacteria</taxon>
        <taxon>Bacillati</taxon>
        <taxon>Actinomycetota</taxon>
        <taxon>Actinomycetes</taxon>
        <taxon>Mycobacteriales</taxon>
        <taxon>Nocardiaceae</taxon>
        <taxon>Rhodococcus</taxon>
    </lineage>
</organism>
<evidence type="ECO:0000256" key="1">
    <source>
        <dbReference type="SAM" id="MobiDB-lite"/>
    </source>
</evidence>
<dbReference type="GO" id="GO:0016787">
    <property type="term" value="F:hydrolase activity"/>
    <property type="evidence" value="ECO:0007669"/>
    <property type="project" value="UniProtKB-KW"/>
</dbReference>
<sequence>MGAQRVGSWRNHSPGHRDRPRLRWGIHERNEGGTCVRVHLHPRRKRGQARPAYSDNAGEPPRAVCRRFVHRGIRGGRPESRFRPRLAALAGWTDYKIDAVGLTGFMRPGANPVAQRTYLDRIKLLHDTSAYNPNVIIFQGGLNDNDYAGRQLQRAVQDTLAQAKVFWPDASLILIGPITFRDTLAPVTESYKNGAYVAKIPFIDLNRRPVIKEADNARLTIQDGWHPNSEGHALIAAEVRSRIDAVTA</sequence>
<dbReference type="Gene3D" id="3.40.50.1110">
    <property type="entry name" value="SGNH hydrolase"/>
    <property type="match status" value="1"/>
</dbReference>
<dbReference type="SUPFAM" id="SSF52266">
    <property type="entry name" value="SGNH hydrolase"/>
    <property type="match status" value="1"/>
</dbReference>
<proteinExistence type="predicted"/>
<comment type="caution">
    <text evidence="3">The sequence shown here is derived from an EMBL/GenBank/DDBJ whole genome shotgun (WGS) entry which is preliminary data.</text>
</comment>
<reference evidence="3 4" key="1">
    <citation type="submission" date="2023-10" db="EMBL/GenBank/DDBJ databases">
        <title>Development of a sustainable strategy for remediation of hydrocarbon-contaminated territories based on the waste exchange concept.</title>
        <authorList>
            <person name="Krivoruchko A."/>
        </authorList>
    </citation>
    <scope>NUCLEOTIDE SEQUENCE [LARGE SCALE GENOMIC DNA]</scope>
    <source>
        <strain evidence="3 4">IEGM 1327</strain>
    </source>
</reference>
<evidence type="ECO:0000259" key="2">
    <source>
        <dbReference type="Pfam" id="PF13472"/>
    </source>
</evidence>
<dbReference type="CDD" id="cd00229">
    <property type="entry name" value="SGNH_hydrolase"/>
    <property type="match status" value="1"/>
</dbReference>
<dbReference type="Pfam" id="PF13472">
    <property type="entry name" value="Lipase_GDSL_2"/>
    <property type="match status" value="1"/>
</dbReference>
<dbReference type="InterPro" id="IPR013830">
    <property type="entry name" value="SGNH_hydro"/>
</dbReference>
<dbReference type="RefSeq" id="WP_317533629.1">
    <property type="nucleotide sequence ID" value="NZ_JAWLKF010000010.1"/>
</dbReference>
<keyword evidence="4" id="KW-1185">Reference proteome</keyword>